<dbReference type="GO" id="GO:0009279">
    <property type="term" value="C:cell outer membrane"/>
    <property type="evidence" value="ECO:0007669"/>
    <property type="project" value="UniProtKB-SubCell"/>
</dbReference>
<comment type="subcellular location">
    <subcellularLocation>
        <location evidence="1 7">Cell outer membrane</location>
        <topology evidence="1 7">Multi-pass membrane protein</topology>
    </subcellularLocation>
</comment>
<dbReference type="InterPro" id="IPR012910">
    <property type="entry name" value="Plug_dom"/>
</dbReference>
<proteinExistence type="inferred from homology"/>
<reference evidence="10 11" key="1">
    <citation type="submission" date="2015-08" db="EMBL/GenBank/DDBJ databases">
        <authorList>
            <person name="Babu N.S."/>
            <person name="Beckwith C.J."/>
            <person name="Beseler K.G."/>
            <person name="Brison A."/>
            <person name="Carone J.V."/>
            <person name="Caskin T.P."/>
            <person name="Diamond M."/>
            <person name="Durham M.E."/>
            <person name="Foxe J.M."/>
            <person name="Go M."/>
            <person name="Henderson B.A."/>
            <person name="Jones I.B."/>
            <person name="McGettigan J.A."/>
            <person name="Micheletti S.J."/>
            <person name="Nasrallah M.E."/>
            <person name="Ortiz D."/>
            <person name="Piller C.R."/>
            <person name="Privatt S.R."/>
            <person name="Schneider S.L."/>
            <person name="Sharp S."/>
            <person name="Smith T.C."/>
            <person name="Stanton J.D."/>
            <person name="Ullery H.E."/>
            <person name="Wilson R.J."/>
            <person name="Serrano M.G."/>
            <person name="Buck G."/>
            <person name="Lee V."/>
            <person name="Wang Y."/>
            <person name="Carvalho R."/>
            <person name="Voegtly L."/>
            <person name="Shi R."/>
            <person name="Duckworth R."/>
            <person name="Johnson A."/>
            <person name="Loviza R."/>
            <person name="Walstead R."/>
            <person name="Shah Z."/>
            <person name="Kiflezghi M."/>
            <person name="Wade K."/>
            <person name="Ball S.L."/>
            <person name="Bradley K.W."/>
            <person name="Asai D.J."/>
            <person name="Bowman C.A."/>
            <person name="Russell D.A."/>
            <person name="Pope W.H."/>
            <person name="Jacobs-Sera D."/>
            <person name="Hendrix R.W."/>
            <person name="Hatfull G.F."/>
        </authorList>
    </citation>
    <scope>NUCLEOTIDE SEQUENCE [LARGE SCALE GENOMIC DNA]</scope>
    <source>
        <strain evidence="10 11">DSM 27648</strain>
    </source>
</reference>
<evidence type="ECO:0000256" key="1">
    <source>
        <dbReference type="ARBA" id="ARBA00004571"/>
    </source>
</evidence>
<dbReference type="InterPro" id="IPR037066">
    <property type="entry name" value="Plug_dom_sf"/>
</dbReference>
<evidence type="ECO:0000256" key="3">
    <source>
        <dbReference type="ARBA" id="ARBA00022452"/>
    </source>
</evidence>
<dbReference type="SUPFAM" id="SSF56935">
    <property type="entry name" value="Porins"/>
    <property type="match status" value="1"/>
</dbReference>
<keyword evidence="6 7" id="KW-0998">Cell outer membrane</keyword>
<keyword evidence="2 7" id="KW-0813">Transport</keyword>
<keyword evidence="11" id="KW-1185">Reference proteome</keyword>
<sequence>MLAQSQTADLFGEVVDASSGKAVASAIVVATSPTLQGEQTAITGKDGRYRISNVPPGTYAVTVTAPSYKHYTESDISILVGRSVKLRVSLLPAVLKGEEIKVSRPVASVIDQGSTTTGQTFTSDYMSRVATQRNFNDVVEATPGAQFDPYGVSFNGTSSPENSIYVDGVNTSDINTGTRTSSLPLEFLDQVEVKTGGYMPEYGNSTGAVVSAVSKVGGNQFHGSAFSYTTPFSGLQRSSGQFGESLSHTIRLNYREQVGAEVGGPIVRDYLWFHVGFAPTFEQYTLTQRVSARADDGSGRPLYDAHGRPVMSAIPGLDRQFKTYSRSYVFTSKLTFNPNENHRITLGFSGNPTTTSGVQASYFGPVTNGIQSAALMNGDPSAYDNRVTSGAYDAVLNYDAKLLDKRLLFNSVLGWHHATNSIVPNTAIGANANQIQWTGTESLGQFLPGAAPYCTPFTNPGAVDTNRCPVTNYFQGGAGMTDRQIQDRLSLRASLTALLGRHQLKVGTEIMRSSLSHRTAFTGGAIEQMVAGNTQIYDSARYGNGNSTAVGLANGGSSNNPYVLNDANNRFYDSASNTTHYWNLAGYIQDSWNILDNLTIQGGIRIDNQYLYGGEQYSRPGQSSNALAFTLKNLSPRIGVIYDPTNTGRAKMFASYGRFFHLMPLSTLDRAFPEQSQVLTYRAAGTCPSNQPLTCQALQRSYIRAEGESVMRSLTGQAVDQYEAGAEYQILKDLLGGIRYTASRAHSLIEDYSTNNGSTFGVGSIGSTPYTNTLVGPNAVTGLDYAYYFRNAARNYDAISVYLNKSLARRFIGNASYTVSFLRGVENGLFRSEDGELHPNNNNSFNSAALFPNVYGYLGADRRHQAKLDGAFLFEIRPNFLVTPNIRLRVSSGAPYSMMGADPNFGPAQAYILSRGEGGVTPWYFQADVGLKAEQVLQDRSRLSYGLTVLNLLNLQTATQTDEKYAQNSEYIRPIAGGTKNDVAYVKTTNQTPARLNANYGNATAFQLPIEVRFDVKYTF</sequence>
<dbReference type="GO" id="GO:0030246">
    <property type="term" value="F:carbohydrate binding"/>
    <property type="evidence" value="ECO:0007669"/>
    <property type="project" value="InterPro"/>
</dbReference>
<dbReference type="GO" id="GO:0015344">
    <property type="term" value="F:siderophore uptake transmembrane transporter activity"/>
    <property type="evidence" value="ECO:0007669"/>
    <property type="project" value="TreeGrafter"/>
</dbReference>
<protein>
    <submittedName>
        <fullName evidence="10">Oar protein</fullName>
    </submittedName>
</protein>
<evidence type="ECO:0000256" key="2">
    <source>
        <dbReference type="ARBA" id="ARBA00022448"/>
    </source>
</evidence>
<feature type="domain" description="TonB-dependent transporter Oar-like beta-barrel" evidence="9">
    <location>
        <begin position="213"/>
        <end position="868"/>
    </location>
</feature>
<dbReference type="InterPro" id="IPR057601">
    <property type="entry name" value="Oar-like_b-barrel"/>
</dbReference>
<evidence type="ECO:0000313" key="10">
    <source>
        <dbReference type="EMBL" id="AKU96979.1"/>
    </source>
</evidence>
<dbReference type="PROSITE" id="PS52016">
    <property type="entry name" value="TONB_DEPENDENT_REC_3"/>
    <property type="match status" value="1"/>
</dbReference>
<dbReference type="InterPro" id="IPR039426">
    <property type="entry name" value="TonB-dep_rcpt-like"/>
</dbReference>
<dbReference type="Gene3D" id="2.60.40.1120">
    <property type="entry name" value="Carboxypeptidase-like, regulatory domain"/>
    <property type="match status" value="1"/>
</dbReference>
<keyword evidence="4 7" id="KW-0812">Transmembrane</keyword>
<evidence type="ECO:0000259" key="9">
    <source>
        <dbReference type="Pfam" id="PF25183"/>
    </source>
</evidence>
<dbReference type="GO" id="GO:0044718">
    <property type="term" value="P:siderophore transmembrane transport"/>
    <property type="evidence" value="ECO:0007669"/>
    <property type="project" value="TreeGrafter"/>
</dbReference>
<dbReference type="AlphaFoldDB" id="A0A0K1PV18"/>
<comment type="similarity">
    <text evidence="7">Belongs to the TonB-dependent receptor family.</text>
</comment>
<dbReference type="Proteomes" id="UP000064967">
    <property type="component" value="Chromosome"/>
</dbReference>
<dbReference type="InterPro" id="IPR036942">
    <property type="entry name" value="Beta-barrel_TonB_sf"/>
</dbReference>
<dbReference type="RefSeq" id="WP_169927590.1">
    <property type="nucleotide sequence ID" value="NZ_CP012333.1"/>
</dbReference>
<dbReference type="EMBL" id="CP012333">
    <property type="protein sequence ID" value="AKU96979.1"/>
    <property type="molecule type" value="Genomic_DNA"/>
</dbReference>
<feature type="domain" description="TonB-dependent receptor plug" evidence="8">
    <location>
        <begin position="119"/>
        <end position="207"/>
    </location>
</feature>
<evidence type="ECO:0000256" key="6">
    <source>
        <dbReference type="ARBA" id="ARBA00023237"/>
    </source>
</evidence>
<name>A0A0K1PV18_9BACT</name>
<evidence type="ECO:0000256" key="5">
    <source>
        <dbReference type="ARBA" id="ARBA00023136"/>
    </source>
</evidence>
<evidence type="ECO:0000313" key="11">
    <source>
        <dbReference type="Proteomes" id="UP000064967"/>
    </source>
</evidence>
<dbReference type="PANTHER" id="PTHR30069:SF46">
    <property type="entry name" value="OAR PROTEIN"/>
    <property type="match status" value="1"/>
</dbReference>
<accession>A0A0K1PV18</accession>
<dbReference type="InterPro" id="IPR013784">
    <property type="entry name" value="Carb-bd-like_fold"/>
</dbReference>
<keyword evidence="5 7" id="KW-0472">Membrane</keyword>
<dbReference type="Gene3D" id="2.170.130.10">
    <property type="entry name" value="TonB-dependent receptor, plug domain"/>
    <property type="match status" value="1"/>
</dbReference>
<dbReference type="KEGG" id="llu:AKJ09_03643"/>
<organism evidence="10 11">
    <name type="scientific">Labilithrix luteola</name>
    <dbReference type="NCBI Taxonomy" id="1391654"/>
    <lineage>
        <taxon>Bacteria</taxon>
        <taxon>Pseudomonadati</taxon>
        <taxon>Myxococcota</taxon>
        <taxon>Polyangia</taxon>
        <taxon>Polyangiales</taxon>
        <taxon>Labilitrichaceae</taxon>
        <taxon>Labilithrix</taxon>
    </lineage>
</organism>
<evidence type="ECO:0000256" key="7">
    <source>
        <dbReference type="PROSITE-ProRule" id="PRU01360"/>
    </source>
</evidence>
<dbReference type="Pfam" id="PF25183">
    <property type="entry name" value="OMP_b-brl_4"/>
    <property type="match status" value="1"/>
</dbReference>
<keyword evidence="3 7" id="KW-1134">Transmembrane beta strand</keyword>
<dbReference type="STRING" id="1391654.AKJ09_03643"/>
<dbReference type="Pfam" id="PF07715">
    <property type="entry name" value="Plug"/>
    <property type="match status" value="1"/>
</dbReference>
<evidence type="ECO:0000256" key="4">
    <source>
        <dbReference type="ARBA" id="ARBA00022692"/>
    </source>
</evidence>
<dbReference type="Gene3D" id="2.40.170.20">
    <property type="entry name" value="TonB-dependent receptor, beta-barrel domain"/>
    <property type="match status" value="1"/>
</dbReference>
<evidence type="ECO:0000259" key="8">
    <source>
        <dbReference type="Pfam" id="PF07715"/>
    </source>
</evidence>
<dbReference type="SUPFAM" id="SSF49452">
    <property type="entry name" value="Starch-binding domain-like"/>
    <property type="match status" value="1"/>
</dbReference>
<dbReference type="PANTHER" id="PTHR30069">
    <property type="entry name" value="TONB-DEPENDENT OUTER MEMBRANE RECEPTOR"/>
    <property type="match status" value="1"/>
</dbReference>
<gene>
    <name evidence="10" type="ORF">AKJ09_03643</name>
</gene>
<dbReference type="Pfam" id="PF13620">
    <property type="entry name" value="CarboxypepD_reg"/>
    <property type="match status" value="1"/>
</dbReference>